<dbReference type="AlphaFoldDB" id="A0A5J4W079"/>
<proteinExistence type="predicted"/>
<protein>
    <submittedName>
        <fullName evidence="1">Uncharacterized protein</fullName>
    </submittedName>
</protein>
<name>A0A5J4W079_9EUKA</name>
<dbReference type="EMBL" id="SNRW01004149">
    <property type="protein sequence ID" value="KAA6388020.1"/>
    <property type="molecule type" value="Genomic_DNA"/>
</dbReference>
<organism evidence="1 2">
    <name type="scientific">Streblomastix strix</name>
    <dbReference type="NCBI Taxonomy" id="222440"/>
    <lineage>
        <taxon>Eukaryota</taxon>
        <taxon>Metamonada</taxon>
        <taxon>Preaxostyla</taxon>
        <taxon>Oxymonadida</taxon>
        <taxon>Streblomastigidae</taxon>
        <taxon>Streblomastix</taxon>
    </lineage>
</organism>
<gene>
    <name evidence="1" type="ORF">EZS28_016455</name>
</gene>
<evidence type="ECO:0000313" key="2">
    <source>
        <dbReference type="Proteomes" id="UP000324800"/>
    </source>
</evidence>
<evidence type="ECO:0000313" key="1">
    <source>
        <dbReference type="EMBL" id="KAA6388020.1"/>
    </source>
</evidence>
<accession>A0A5J4W079</accession>
<sequence length="191" mass="20681">MKQFNVTLSPQTINVGCISLKTKEIGCTVPIGGLGSFSQIYAYNSGKSINLAGSNFRPIAALVATKLPAMKLLPSTMALQKSTHFVIKQMNWCNQLVFLCFQFAAGYITLMYADEAPAKPAVSVSVLIVIVTFQSVPNLKFAICSEEPAKTISSAQNIYFGNPIFSSVHTATYVPDAPAPQLTYIFVEVDQ</sequence>
<dbReference type="Proteomes" id="UP000324800">
    <property type="component" value="Unassembled WGS sequence"/>
</dbReference>
<comment type="caution">
    <text evidence="1">The sequence shown here is derived from an EMBL/GenBank/DDBJ whole genome shotgun (WGS) entry which is preliminary data.</text>
</comment>
<reference evidence="1 2" key="1">
    <citation type="submission" date="2019-03" db="EMBL/GenBank/DDBJ databases">
        <title>Single cell metagenomics reveals metabolic interactions within the superorganism composed of flagellate Streblomastix strix and complex community of Bacteroidetes bacteria on its surface.</title>
        <authorList>
            <person name="Treitli S.C."/>
            <person name="Kolisko M."/>
            <person name="Husnik F."/>
            <person name="Keeling P."/>
            <person name="Hampl V."/>
        </authorList>
    </citation>
    <scope>NUCLEOTIDE SEQUENCE [LARGE SCALE GENOMIC DNA]</scope>
    <source>
        <strain evidence="1">ST1C</strain>
    </source>
</reference>